<evidence type="ECO:0000313" key="12">
    <source>
        <dbReference type="EMBL" id="OEL11928.1"/>
    </source>
</evidence>
<gene>
    <name evidence="12" type="ORF">BHF72_1579</name>
</gene>
<keyword evidence="4" id="KW-0812">Transmembrane</keyword>
<organism evidence="12 13">
    <name type="scientific">Cloacibacterium normanense</name>
    <dbReference type="NCBI Taxonomy" id="237258"/>
    <lineage>
        <taxon>Bacteria</taxon>
        <taxon>Pseudomonadati</taxon>
        <taxon>Bacteroidota</taxon>
        <taxon>Flavobacteriia</taxon>
        <taxon>Flavobacteriales</taxon>
        <taxon>Weeksellaceae</taxon>
    </lineage>
</organism>
<evidence type="ECO:0000256" key="4">
    <source>
        <dbReference type="ARBA" id="ARBA00022692"/>
    </source>
</evidence>
<evidence type="ECO:0000256" key="5">
    <source>
        <dbReference type="ARBA" id="ARBA00023065"/>
    </source>
</evidence>
<dbReference type="STRING" id="237258.SAMN04489756_12336"/>
<dbReference type="PATRIC" id="fig|237258.4.peg.1531"/>
<keyword evidence="3" id="KW-1134">Transmembrane beta strand</keyword>
<dbReference type="CDD" id="cd07185">
    <property type="entry name" value="OmpA_C-like"/>
    <property type="match status" value="1"/>
</dbReference>
<keyword evidence="13" id="KW-1185">Reference proteome</keyword>
<dbReference type="InterPro" id="IPR006665">
    <property type="entry name" value="OmpA-like"/>
</dbReference>
<dbReference type="PRINTS" id="PR01021">
    <property type="entry name" value="OMPADOMAIN"/>
</dbReference>
<dbReference type="Proteomes" id="UP000095601">
    <property type="component" value="Unassembled WGS sequence"/>
</dbReference>
<feature type="chain" id="PRO_5009186973" evidence="10">
    <location>
        <begin position="19"/>
        <end position="487"/>
    </location>
</feature>
<evidence type="ECO:0000256" key="1">
    <source>
        <dbReference type="ARBA" id="ARBA00004571"/>
    </source>
</evidence>
<reference evidence="12 13" key="1">
    <citation type="submission" date="2016-09" db="EMBL/GenBank/DDBJ databases">
        <authorList>
            <person name="Capua I."/>
            <person name="De Benedictis P."/>
            <person name="Joannis T."/>
            <person name="Lombin L.H."/>
            <person name="Cattoli G."/>
        </authorList>
    </citation>
    <scope>NUCLEOTIDE SEQUENCE [LARGE SCALE GENOMIC DNA]</scope>
    <source>
        <strain evidence="12 13">NRS-1</strain>
    </source>
</reference>
<evidence type="ECO:0000256" key="3">
    <source>
        <dbReference type="ARBA" id="ARBA00022452"/>
    </source>
</evidence>
<dbReference type="RefSeq" id="WP_069797236.1">
    <property type="nucleotide sequence ID" value="NZ_CP034157.1"/>
</dbReference>
<dbReference type="GO" id="GO:0015288">
    <property type="term" value="F:porin activity"/>
    <property type="evidence" value="ECO:0007669"/>
    <property type="project" value="UniProtKB-KW"/>
</dbReference>
<evidence type="ECO:0000256" key="10">
    <source>
        <dbReference type="SAM" id="SignalP"/>
    </source>
</evidence>
<keyword evidence="6" id="KW-0626">Porin</keyword>
<feature type="domain" description="OmpA-like" evidence="11">
    <location>
        <begin position="362"/>
        <end position="487"/>
    </location>
</feature>
<feature type="signal peptide" evidence="10">
    <location>
        <begin position="1"/>
        <end position="18"/>
    </location>
</feature>
<dbReference type="GO" id="GO:0006811">
    <property type="term" value="P:monoatomic ion transport"/>
    <property type="evidence" value="ECO:0007669"/>
    <property type="project" value="UniProtKB-KW"/>
</dbReference>
<evidence type="ECO:0000313" key="13">
    <source>
        <dbReference type="Proteomes" id="UP000095601"/>
    </source>
</evidence>
<accession>A0A1E5UGI4</accession>
<dbReference type="Gene3D" id="3.30.1330.60">
    <property type="entry name" value="OmpA-like domain"/>
    <property type="match status" value="1"/>
</dbReference>
<evidence type="ECO:0000256" key="9">
    <source>
        <dbReference type="PROSITE-ProRule" id="PRU00473"/>
    </source>
</evidence>
<dbReference type="Gene3D" id="2.40.160.20">
    <property type="match status" value="1"/>
</dbReference>
<evidence type="ECO:0000256" key="7">
    <source>
        <dbReference type="ARBA" id="ARBA00023136"/>
    </source>
</evidence>
<dbReference type="GO" id="GO:0046930">
    <property type="term" value="C:pore complex"/>
    <property type="evidence" value="ECO:0007669"/>
    <property type="project" value="UniProtKB-KW"/>
</dbReference>
<dbReference type="InterPro" id="IPR028974">
    <property type="entry name" value="TSP_type-3_rpt"/>
</dbReference>
<dbReference type="InterPro" id="IPR050330">
    <property type="entry name" value="Bact_OuterMem_StrucFunc"/>
</dbReference>
<dbReference type="InterPro" id="IPR011250">
    <property type="entry name" value="OMP/PagP_B-barrel"/>
</dbReference>
<dbReference type="InterPro" id="IPR006664">
    <property type="entry name" value="OMP_bac"/>
</dbReference>
<keyword evidence="8" id="KW-0998">Cell outer membrane</keyword>
<sequence length="487" mass="54364">MKLGLLTLLLSFPSLFLAQDNKENSVYPNTFTSGSAKVSKFDNKAKRYNDWAITLGGGTSIMHHGDLTSLNQDGKNFGWNAYVGLAKQVSDKFGFELQYQTGKTKQTGRIVTRPSYGLGVATTRYNQVSLLGDVNFSNFFRRTDNKSSFRWSLHGYAGIGLQGYEFERDDDKPLSTLPNGNTIDENYQKFKQSFGIDSFFYKGGAGVKYNLSRRIDIDTRVMYIISGDDEFDGGGETADGVYNQIKKNFSDNMIVANVGVTIKLGKHNTHLSWYDAQNEALRKIVALDSRSVEPIICERGDADKDGVCDDWDRELDTPLGARVDGAGKALDMDLDGVIDLNDACVTVPGLAKNKGCPYLVDETLEIIEEINRFEGIEFELNKDVIRVQSYAKLDNAAEIIKKLNSTVKFYVIGGTDTRASDSYNFNLSERRAKAVKNYLVSKGVNPDILITEGRGEKDLKYPECNPATKCPEWKNEANRRVYFKAAQ</sequence>
<keyword evidence="5" id="KW-0406">Ion transport</keyword>
<keyword evidence="2" id="KW-0813">Transport</keyword>
<dbReference type="AlphaFoldDB" id="A0A1E5UGI4"/>
<dbReference type="InterPro" id="IPR036737">
    <property type="entry name" value="OmpA-like_sf"/>
</dbReference>
<dbReference type="SUPFAM" id="SSF103647">
    <property type="entry name" value="TSP type-3 repeat"/>
    <property type="match status" value="1"/>
</dbReference>
<evidence type="ECO:0000256" key="8">
    <source>
        <dbReference type="ARBA" id="ARBA00023237"/>
    </source>
</evidence>
<evidence type="ECO:0000256" key="6">
    <source>
        <dbReference type="ARBA" id="ARBA00023114"/>
    </source>
</evidence>
<dbReference type="GO" id="GO:0009279">
    <property type="term" value="C:cell outer membrane"/>
    <property type="evidence" value="ECO:0007669"/>
    <property type="project" value="UniProtKB-SubCell"/>
</dbReference>
<keyword evidence="10" id="KW-0732">Signal</keyword>
<dbReference type="PROSITE" id="PS51123">
    <property type="entry name" value="OMPA_2"/>
    <property type="match status" value="1"/>
</dbReference>
<evidence type="ECO:0000259" key="11">
    <source>
        <dbReference type="PROSITE" id="PS51123"/>
    </source>
</evidence>
<protein>
    <submittedName>
        <fullName evidence="12">OmpA family protein</fullName>
    </submittedName>
</protein>
<dbReference type="EMBL" id="MKGI01000013">
    <property type="protein sequence ID" value="OEL11928.1"/>
    <property type="molecule type" value="Genomic_DNA"/>
</dbReference>
<comment type="subcellular location">
    <subcellularLocation>
        <location evidence="1">Cell outer membrane</location>
        <topology evidence="1">Multi-pass membrane protein</topology>
    </subcellularLocation>
</comment>
<dbReference type="Pfam" id="PF00691">
    <property type="entry name" value="OmpA"/>
    <property type="match status" value="1"/>
</dbReference>
<dbReference type="OrthoDB" id="1522982at2"/>
<proteinExistence type="predicted"/>
<dbReference type="SUPFAM" id="SSF103088">
    <property type="entry name" value="OmpA-like"/>
    <property type="match status" value="1"/>
</dbReference>
<evidence type="ECO:0000256" key="2">
    <source>
        <dbReference type="ARBA" id="ARBA00022448"/>
    </source>
</evidence>
<dbReference type="GO" id="GO:0005509">
    <property type="term" value="F:calcium ion binding"/>
    <property type="evidence" value="ECO:0007669"/>
    <property type="project" value="InterPro"/>
</dbReference>
<name>A0A1E5UGI4_9FLAO</name>
<keyword evidence="7 9" id="KW-0472">Membrane</keyword>
<dbReference type="PANTHER" id="PTHR30329:SF21">
    <property type="entry name" value="LIPOPROTEIN YIAD-RELATED"/>
    <property type="match status" value="1"/>
</dbReference>
<dbReference type="PANTHER" id="PTHR30329">
    <property type="entry name" value="STATOR ELEMENT OF FLAGELLAR MOTOR COMPLEX"/>
    <property type="match status" value="1"/>
</dbReference>
<dbReference type="SUPFAM" id="SSF56925">
    <property type="entry name" value="OMPA-like"/>
    <property type="match status" value="1"/>
</dbReference>
<comment type="caution">
    <text evidence="12">The sequence shown here is derived from an EMBL/GenBank/DDBJ whole genome shotgun (WGS) entry which is preliminary data.</text>
</comment>
<dbReference type="KEGG" id="cnr:EB819_00745"/>